<evidence type="ECO:0000313" key="6">
    <source>
        <dbReference type="EMBL" id="TMU57660.1"/>
    </source>
</evidence>
<keyword evidence="2" id="KW-0479">Metal-binding</keyword>
<keyword evidence="7" id="KW-1185">Reference proteome</keyword>
<dbReference type="Pfam" id="PF00884">
    <property type="entry name" value="Sulfatase"/>
    <property type="match status" value="1"/>
</dbReference>
<gene>
    <name evidence="6" type="ORF">FGG15_00675</name>
</gene>
<organism evidence="6 7">
    <name type="scientific">Flagellimonas algicola</name>
    <dbReference type="NCBI Taxonomy" id="2583815"/>
    <lineage>
        <taxon>Bacteria</taxon>
        <taxon>Pseudomonadati</taxon>
        <taxon>Bacteroidota</taxon>
        <taxon>Flavobacteriia</taxon>
        <taxon>Flavobacteriales</taxon>
        <taxon>Flavobacteriaceae</taxon>
        <taxon>Flagellimonas</taxon>
    </lineage>
</organism>
<evidence type="ECO:0000256" key="4">
    <source>
        <dbReference type="ARBA" id="ARBA00022837"/>
    </source>
</evidence>
<reference evidence="6 7" key="1">
    <citation type="submission" date="2019-05" db="EMBL/GenBank/DDBJ databases">
        <title>Flagellimonas sp. AsT0115, sp. nov., isolated from a marine red algae, Asparagopsis taxiformis.</title>
        <authorList>
            <person name="Kim J."/>
            <person name="Jeong S.E."/>
            <person name="Jeon C.O."/>
        </authorList>
    </citation>
    <scope>NUCLEOTIDE SEQUENCE [LARGE SCALE GENOMIC DNA]</scope>
    <source>
        <strain evidence="6 7">AsT0115</strain>
    </source>
</reference>
<dbReference type="InterPro" id="IPR000917">
    <property type="entry name" value="Sulfatase_N"/>
</dbReference>
<sequence length="576" mass="65263">MGCARESKVVDEVERPNIIIILTDDQGWGDLSIHGNTNLSTPHIDSLAIEGAVFDNFYVQPVCSPTRAELLTGMYFPRLGVYSTSAGGERMDVSFPTLADYFLKSGYATAAYGKWHNGMQPPYHPNSRGFEDFYGFCSGHWGNYFSPMLEHNGEIVKGEGFLVDDFVNHGIDFISKHQEQPFLLYLPLNTPHSPMQVPDVFWSKFEDRELQKRYQNEDAEDLQFTKAALAMVENIDWNVGRLTSYLKQNDLDKNTIVVFMSDNGPNGWRWNGGLKGKKGSTDEGGVKSPFFIKWPASIDSGQHFEQVMGSVDLLPTLLGLASVESPKDLGFDGRDFSSLIRGQGEQIKDRAIFNHWNNKTSVRTQSYRLDSENRLYNIFTDPGQTTDLSLSHSKLRDSLIILKNKWIEEVATTERGNQPFTLGHTDFDLTQLPARDGEVHGNIKRSNRWPNDSFFTNWKSVQDSITWDIEVLKKGTFEVILYYTCEEQDIGAELELGFKDSAIRKKVVNPHSPPLIGAENDRFPRMESYVKDFIPISLGDIHLEQGKGTLVLKATEIPGDEVIDFRLLQFVRLDEQ</sequence>
<dbReference type="Gene3D" id="3.40.720.10">
    <property type="entry name" value="Alkaline Phosphatase, subunit A"/>
    <property type="match status" value="1"/>
</dbReference>
<dbReference type="SUPFAM" id="SSF53649">
    <property type="entry name" value="Alkaline phosphatase-like"/>
    <property type="match status" value="1"/>
</dbReference>
<name>A0ABY2WRP3_9FLAO</name>
<dbReference type="EMBL" id="VCNI01000001">
    <property type="protein sequence ID" value="TMU57660.1"/>
    <property type="molecule type" value="Genomic_DNA"/>
</dbReference>
<dbReference type="InterPro" id="IPR050738">
    <property type="entry name" value="Sulfatase"/>
</dbReference>
<comment type="similarity">
    <text evidence="1">Belongs to the sulfatase family.</text>
</comment>
<dbReference type="PANTHER" id="PTHR42693:SF53">
    <property type="entry name" value="ENDO-4-O-SULFATASE"/>
    <property type="match status" value="1"/>
</dbReference>
<keyword evidence="3" id="KW-0378">Hydrolase</keyword>
<proteinExistence type="inferred from homology"/>
<evidence type="ECO:0000256" key="1">
    <source>
        <dbReference type="ARBA" id="ARBA00008779"/>
    </source>
</evidence>
<evidence type="ECO:0000256" key="2">
    <source>
        <dbReference type="ARBA" id="ARBA00022723"/>
    </source>
</evidence>
<keyword evidence="4" id="KW-0106">Calcium</keyword>
<dbReference type="CDD" id="cd16146">
    <property type="entry name" value="ARS_like"/>
    <property type="match status" value="1"/>
</dbReference>
<dbReference type="InterPro" id="IPR017850">
    <property type="entry name" value="Alkaline_phosphatase_core_sf"/>
</dbReference>
<evidence type="ECO:0000313" key="7">
    <source>
        <dbReference type="Proteomes" id="UP000751614"/>
    </source>
</evidence>
<protein>
    <submittedName>
        <fullName evidence="6">Arylsulfatase</fullName>
    </submittedName>
</protein>
<comment type="caution">
    <text evidence="6">The sequence shown here is derived from an EMBL/GenBank/DDBJ whole genome shotgun (WGS) entry which is preliminary data.</text>
</comment>
<dbReference type="PROSITE" id="PS00523">
    <property type="entry name" value="SULFATASE_1"/>
    <property type="match status" value="1"/>
</dbReference>
<evidence type="ECO:0000259" key="5">
    <source>
        <dbReference type="Pfam" id="PF00884"/>
    </source>
</evidence>
<feature type="domain" description="Sulfatase N-terminal" evidence="5">
    <location>
        <begin position="16"/>
        <end position="322"/>
    </location>
</feature>
<evidence type="ECO:0000256" key="3">
    <source>
        <dbReference type="ARBA" id="ARBA00022801"/>
    </source>
</evidence>
<accession>A0ABY2WRP3</accession>
<dbReference type="PANTHER" id="PTHR42693">
    <property type="entry name" value="ARYLSULFATASE FAMILY MEMBER"/>
    <property type="match status" value="1"/>
</dbReference>
<dbReference type="InterPro" id="IPR024607">
    <property type="entry name" value="Sulfatase_CS"/>
</dbReference>
<dbReference type="Proteomes" id="UP000751614">
    <property type="component" value="Unassembled WGS sequence"/>
</dbReference>